<evidence type="ECO:0000313" key="2">
    <source>
        <dbReference type="EMBL" id="WZF90360.1"/>
    </source>
</evidence>
<sequence>MKRVLAFLVFLFVLPNALAEGYDLPLDSLSEWTGKKAISVVSNVPDLDKDTEFLALLGRLSVRGFDVNFGRSGFSDEGLVLEVLEVNDKIAISIKSADSQKYLLSTFVDQAQQATSVTDFSTSPQRILPLPAGFNPERVEALPGSARADSRLIFLSNATLALGSLKDGNIQVIDKLQSDIKNSKAIYLSIGQSDSDPNPEIAVVWGQDRDISGKGQYTKIYSQLFEVSGEELREETEKTENVAIRFINNQLHVQRYELLAGDIGKLMVASVKGSGIGAGEESSSLSDREIFSVFPIDDATRISVAESYLELQSPGGKPFPRLELGRVSLPRVAMPLKERKIVTTPDYAYSVNEQYLSIPRKVMAEEGEVITFLRKRRGAFAGLTSASGSDVMVSASWDRSSPGAGFSITPIREINSFVIDFSYVITGDESILVVLANEESDSQGASHIYIYSVPSG</sequence>
<reference evidence="2 3" key="1">
    <citation type="submission" date="2022-07" db="EMBL/GenBank/DDBJ databases">
        <title>A copper resistant bacterium isolated from sediment samples of deep sea hydrothermal areas.</title>
        <authorList>
            <person name="Zeng X."/>
        </authorList>
    </citation>
    <scope>NUCLEOTIDE SEQUENCE [LARGE SCALE GENOMIC DNA]</scope>
    <source>
        <strain evidence="3">CuT 6</strain>
    </source>
</reference>
<gene>
    <name evidence="2" type="ORF">NLK58_09315</name>
</gene>
<organism evidence="2 3">
    <name type="scientific">Marinobacter metalliresistant</name>
    <dbReference type="NCBI Taxonomy" id="2961995"/>
    <lineage>
        <taxon>Bacteria</taxon>
        <taxon>Pseudomonadati</taxon>
        <taxon>Pseudomonadota</taxon>
        <taxon>Gammaproteobacteria</taxon>
        <taxon>Pseudomonadales</taxon>
        <taxon>Marinobacteraceae</taxon>
        <taxon>Marinobacter</taxon>
    </lineage>
</organism>
<keyword evidence="3" id="KW-1185">Reference proteome</keyword>
<accession>A0ABZ2W7M8</accession>
<feature type="signal peptide" evidence="1">
    <location>
        <begin position="1"/>
        <end position="19"/>
    </location>
</feature>
<keyword evidence="1" id="KW-0732">Signal</keyword>
<protein>
    <submittedName>
        <fullName evidence="2">Uncharacterized protein</fullName>
    </submittedName>
</protein>
<proteinExistence type="predicted"/>
<dbReference type="RefSeq" id="WP_341582614.1">
    <property type="nucleotide sequence ID" value="NZ_CP101118.1"/>
</dbReference>
<evidence type="ECO:0000313" key="3">
    <source>
        <dbReference type="Proteomes" id="UP001475781"/>
    </source>
</evidence>
<name>A0ABZ2W7M8_9GAMM</name>
<feature type="chain" id="PRO_5046096070" evidence="1">
    <location>
        <begin position="20"/>
        <end position="456"/>
    </location>
</feature>
<evidence type="ECO:0000256" key="1">
    <source>
        <dbReference type="SAM" id="SignalP"/>
    </source>
</evidence>
<dbReference type="EMBL" id="CP101118">
    <property type="protein sequence ID" value="WZF90360.1"/>
    <property type="molecule type" value="Genomic_DNA"/>
</dbReference>
<dbReference type="Proteomes" id="UP001475781">
    <property type="component" value="Chromosome"/>
</dbReference>